<keyword evidence="5 10" id="KW-1133">Transmembrane helix</keyword>
<evidence type="ECO:0000259" key="11">
    <source>
        <dbReference type="SMART" id="SM00771"/>
    </source>
</evidence>
<dbReference type="PANTHER" id="PTHR38685">
    <property type="entry name" value="CELL DIVISION PROTEIN ZIPA"/>
    <property type="match status" value="1"/>
</dbReference>
<keyword evidence="6 9" id="KW-0472">Membrane</keyword>
<evidence type="ECO:0000256" key="2">
    <source>
        <dbReference type="ARBA" id="ARBA00022519"/>
    </source>
</evidence>
<dbReference type="InterPro" id="IPR007449">
    <property type="entry name" value="ZipA_FtsZ-bd_C"/>
</dbReference>
<evidence type="ECO:0000256" key="9">
    <source>
        <dbReference type="RuleBase" id="RU003613"/>
    </source>
</evidence>
<dbReference type="SUPFAM" id="SSF64383">
    <property type="entry name" value="Cell-division protein ZipA, C-terminal domain"/>
    <property type="match status" value="1"/>
</dbReference>
<keyword evidence="2 9" id="KW-0997">Cell inner membrane</keyword>
<protein>
    <recommendedName>
        <fullName evidence="8">Cell division protein ZipA</fullName>
    </recommendedName>
</protein>
<feature type="transmembrane region" description="Helical" evidence="10">
    <location>
        <begin position="6"/>
        <end position="25"/>
    </location>
</feature>
<sequence>MSQLQIGLISFGALIILAVLLYNWWQERNIKREMVRRFEGPIDDVLMDELATEPRVVAEKSKRDFDDDFHIDPAAIRALDEEISAVKVEVVPEAIIEEPVITEIENEAPLDLKLDPAPEPEIIADELEPDPWISNPTAPPVQNIALPSNVDEQIDVIAIITPNRICTGQTIREALLPLPAFQKSVRWMGRDANGDAYVVTKEHEQTEFTHIICALQLADRGGPAHGEDLRNFHAKVEELTERVGGALEWREHGDPLQYARDLDQFCIDVDVMINLQLSSGSGPFAGTKLRGLAEASGLTLKDDGYFHFIDEHGTELFVLASLDRRPLTVESLRTSMLNGVMLMMDVPRVGNGIEVFNQMVMLGRKLETALATKLTDENQQQLGDSEIDKIRQQLKAIYSRMLSRHIVPGSSAALRLFS</sequence>
<reference evidence="12 13" key="1">
    <citation type="journal article" date="2018" name="Environ. Microbiol.">
        <title>Isolation and genomic characterization of Novimethylophilus kurashikiensis gen. nov. sp. nov., a new lanthanide-dependent methylotrophic species of Methylophilaceae.</title>
        <authorList>
            <person name="Lv H."/>
            <person name="Sahin N."/>
            <person name="Tani A."/>
        </authorList>
    </citation>
    <scope>NUCLEOTIDE SEQUENCE [LARGE SCALE GENOMIC DNA]</scope>
    <source>
        <strain evidence="12 13">La2-4</strain>
    </source>
</reference>
<dbReference type="GO" id="GO:0005886">
    <property type="term" value="C:plasma membrane"/>
    <property type="evidence" value="ECO:0007669"/>
    <property type="project" value="UniProtKB-SubCell"/>
</dbReference>
<comment type="similarity">
    <text evidence="8">Belongs to the ZipA family.</text>
</comment>
<proteinExistence type="inferred from homology"/>
<dbReference type="InterPro" id="IPR011919">
    <property type="entry name" value="Cell_div_ZipA"/>
</dbReference>
<comment type="function">
    <text evidence="8">Essential cell division protein that stabilizes the FtsZ protofilaments by cross-linking them and that serves as a cytoplasmic membrane anchor for the Z ring. Also required for the recruitment to the septal ring of downstream cell division proteins.</text>
</comment>
<dbReference type="SMART" id="SM00771">
    <property type="entry name" value="ZipA_C"/>
    <property type="match status" value="1"/>
</dbReference>
<evidence type="ECO:0000256" key="3">
    <source>
        <dbReference type="ARBA" id="ARBA00022618"/>
    </source>
</evidence>
<gene>
    <name evidence="12" type="ORF">NMK_0716</name>
</gene>
<dbReference type="AlphaFoldDB" id="A0A2R5F410"/>
<comment type="caution">
    <text evidence="12">The sequence shown here is derived from an EMBL/GenBank/DDBJ whole genome shotgun (WGS) entry which is preliminary data.</text>
</comment>
<evidence type="ECO:0000256" key="6">
    <source>
        <dbReference type="ARBA" id="ARBA00023136"/>
    </source>
</evidence>
<keyword evidence="3 8" id="KW-0132">Cell division</keyword>
<keyword evidence="1 9" id="KW-1003">Cell membrane</keyword>
<keyword evidence="13" id="KW-1185">Reference proteome</keyword>
<name>A0A2R5F410_9PROT</name>
<evidence type="ECO:0000313" key="13">
    <source>
        <dbReference type="Proteomes" id="UP000245081"/>
    </source>
</evidence>
<dbReference type="EMBL" id="BDOQ01000002">
    <property type="protein sequence ID" value="GBG13172.1"/>
    <property type="molecule type" value="Genomic_DNA"/>
</dbReference>
<evidence type="ECO:0000256" key="4">
    <source>
        <dbReference type="ARBA" id="ARBA00022692"/>
    </source>
</evidence>
<dbReference type="Gene3D" id="3.30.1400.10">
    <property type="entry name" value="ZipA, C-terminal FtsZ-binding domain"/>
    <property type="match status" value="1"/>
</dbReference>
<feature type="domain" description="ZipA C-terminal FtsZ-binding" evidence="11">
    <location>
        <begin position="269"/>
        <end position="394"/>
    </location>
</feature>
<dbReference type="GO" id="GO:0032153">
    <property type="term" value="C:cell division site"/>
    <property type="evidence" value="ECO:0007669"/>
    <property type="project" value="TreeGrafter"/>
</dbReference>
<accession>A0A2R5F410</accession>
<dbReference type="OrthoDB" id="8521018at2"/>
<keyword evidence="7 8" id="KW-0131">Cell cycle</keyword>
<dbReference type="PANTHER" id="PTHR38685:SF1">
    <property type="entry name" value="CELL DIVISION PROTEIN ZIPA"/>
    <property type="match status" value="1"/>
</dbReference>
<keyword evidence="4 9" id="KW-0812">Transmembrane</keyword>
<evidence type="ECO:0000256" key="10">
    <source>
        <dbReference type="SAM" id="Phobius"/>
    </source>
</evidence>
<dbReference type="RefSeq" id="WP_109014363.1">
    <property type="nucleotide sequence ID" value="NZ_BDOQ01000002.1"/>
</dbReference>
<evidence type="ECO:0000256" key="1">
    <source>
        <dbReference type="ARBA" id="ARBA00022475"/>
    </source>
</evidence>
<evidence type="ECO:0000256" key="5">
    <source>
        <dbReference type="ARBA" id="ARBA00022989"/>
    </source>
</evidence>
<dbReference type="InterPro" id="IPR036765">
    <property type="entry name" value="ZipA_FtsZ-bd_C_sf"/>
</dbReference>
<dbReference type="GO" id="GO:0000917">
    <property type="term" value="P:division septum assembly"/>
    <property type="evidence" value="ECO:0007669"/>
    <property type="project" value="TreeGrafter"/>
</dbReference>
<evidence type="ECO:0000256" key="7">
    <source>
        <dbReference type="ARBA" id="ARBA00023306"/>
    </source>
</evidence>
<evidence type="ECO:0000256" key="8">
    <source>
        <dbReference type="RuleBase" id="RU003612"/>
    </source>
</evidence>
<comment type="subcellular location">
    <subcellularLocation>
        <location evidence="9">Cell inner membrane</location>
        <topology evidence="9">Single-pass type I membrane protein</topology>
    </subcellularLocation>
</comment>
<dbReference type="Pfam" id="PF04354">
    <property type="entry name" value="ZipA_C"/>
    <property type="match status" value="1"/>
</dbReference>
<organism evidence="12 13">
    <name type="scientific">Novimethylophilus kurashikiensis</name>
    <dbReference type="NCBI Taxonomy" id="1825523"/>
    <lineage>
        <taxon>Bacteria</taxon>
        <taxon>Pseudomonadati</taxon>
        <taxon>Pseudomonadota</taxon>
        <taxon>Betaproteobacteria</taxon>
        <taxon>Nitrosomonadales</taxon>
        <taxon>Methylophilaceae</taxon>
        <taxon>Novimethylophilus</taxon>
    </lineage>
</organism>
<dbReference type="Proteomes" id="UP000245081">
    <property type="component" value="Unassembled WGS sequence"/>
</dbReference>
<evidence type="ECO:0000313" key="12">
    <source>
        <dbReference type="EMBL" id="GBG13172.1"/>
    </source>
</evidence>